<sequence length="54" mass="5548">MHARVLAMPAHQRYAVLLLASALLVLAAIALGGSPQVGAQHLADGPGNGYWWGG</sequence>
<evidence type="ECO:0000313" key="2">
    <source>
        <dbReference type="Proteomes" id="UP001501475"/>
    </source>
</evidence>
<organism evidence="1 2">
    <name type="scientific">Nostocoides vanveenii</name>
    <dbReference type="NCBI Taxonomy" id="330835"/>
    <lineage>
        <taxon>Bacteria</taxon>
        <taxon>Bacillati</taxon>
        <taxon>Actinomycetota</taxon>
        <taxon>Actinomycetes</taxon>
        <taxon>Micrococcales</taxon>
        <taxon>Intrasporangiaceae</taxon>
        <taxon>Nostocoides</taxon>
    </lineage>
</organism>
<dbReference type="Proteomes" id="UP001501475">
    <property type="component" value="Unassembled WGS sequence"/>
</dbReference>
<evidence type="ECO:0000313" key="1">
    <source>
        <dbReference type="EMBL" id="GAA1750283.1"/>
    </source>
</evidence>
<dbReference type="RefSeq" id="WP_324387810.1">
    <property type="nucleotide sequence ID" value="NZ_BAAAPN010000021.1"/>
</dbReference>
<proteinExistence type="predicted"/>
<protein>
    <submittedName>
        <fullName evidence="1">Uncharacterized protein</fullName>
    </submittedName>
</protein>
<gene>
    <name evidence="1" type="ORF">GCM10009810_08330</name>
</gene>
<comment type="caution">
    <text evidence="1">The sequence shown here is derived from an EMBL/GenBank/DDBJ whole genome shotgun (WGS) entry which is preliminary data.</text>
</comment>
<dbReference type="EMBL" id="BAAAPN010000021">
    <property type="protein sequence ID" value="GAA1750283.1"/>
    <property type="molecule type" value="Genomic_DNA"/>
</dbReference>
<keyword evidence="2" id="KW-1185">Reference proteome</keyword>
<reference evidence="1 2" key="1">
    <citation type="journal article" date="2019" name="Int. J. Syst. Evol. Microbiol.">
        <title>The Global Catalogue of Microorganisms (GCM) 10K type strain sequencing project: providing services to taxonomists for standard genome sequencing and annotation.</title>
        <authorList>
            <consortium name="The Broad Institute Genomics Platform"/>
            <consortium name="The Broad Institute Genome Sequencing Center for Infectious Disease"/>
            <person name="Wu L."/>
            <person name="Ma J."/>
        </authorList>
    </citation>
    <scope>NUCLEOTIDE SEQUENCE [LARGE SCALE GENOMIC DNA]</scope>
    <source>
        <strain evidence="1 2">JCM 15591</strain>
    </source>
</reference>
<accession>A0ABN2K8J8</accession>
<name>A0ABN2K8J8_9MICO</name>